<dbReference type="AlphaFoldDB" id="A0A7R8ZAW4"/>
<organism evidence="1">
    <name type="scientific">Timema douglasi</name>
    <name type="common">Walking stick</name>
    <dbReference type="NCBI Taxonomy" id="61478"/>
    <lineage>
        <taxon>Eukaryota</taxon>
        <taxon>Metazoa</taxon>
        <taxon>Ecdysozoa</taxon>
        <taxon>Arthropoda</taxon>
        <taxon>Hexapoda</taxon>
        <taxon>Insecta</taxon>
        <taxon>Pterygota</taxon>
        <taxon>Neoptera</taxon>
        <taxon>Polyneoptera</taxon>
        <taxon>Phasmatodea</taxon>
        <taxon>Timematodea</taxon>
        <taxon>Timematoidea</taxon>
        <taxon>Timematidae</taxon>
        <taxon>Timema</taxon>
    </lineage>
</organism>
<dbReference type="EMBL" id="OA567065">
    <property type="protein sequence ID" value="CAD7199825.1"/>
    <property type="molecule type" value="Genomic_DNA"/>
</dbReference>
<accession>A0A7R8ZAW4</accession>
<evidence type="ECO:0000313" key="1">
    <source>
        <dbReference type="EMBL" id="CAD7199825.1"/>
    </source>
</evidence>
<protein>
    <submittedName>
        <fullName evidence="1">Uncharacterized protein</fullName>
    </submittedName>
</protein>
<reference evidence="1" key="1">
    <citation type="submission" date="2020-11" db="EMBL/GenBank/DDBJ databases">
        <authorList>
            <person name="Tran Van P."/>
        </authorList>
    </citation>
    <scope>NUCLEOTIDE SEQUENCE</scope>
</reference>
<proteinExistence type="predicted"/>
<sequence length="84" mass="9511">MECLSSGILFIRHGVSQFIHFVHSTWSVSVQVESVSARPTMAVANNSTAPQKQEEEDTKERVLAIEKLMIEQTDSRKEEYDVIS</sequence>
<gene>
    <name evidence="1" type="ORF">TDIB3V08_LOCUS6069</name>
</gene>
<name>A0A7R8ZAW4_TIMDO</name>